<dbReference type="InParanoid" id="A0A165F2T3"/>
<reference evidence="1 2" key="1">
    <citation type="journal article" date="2016" name="Mol. Biol. Evol.">
        <title>Comparative Genomics of Early-Diverging Mushroom-Forming Fungi Provides Insights into the Origins of Lignocellulose Decay Capabilities.</title>
        <authorList>
            <person name="Nagy L.G."/>
            <person name="Riley R."/>
            <person name="Tritt A."/>
            <person name="Adam C."/>
            <person name="Daum C."/>
            <person name="Floudas D."/>
            <person name="Sun H."/>
            <person name="Yadav J.S."/>
            <person name="Pangilinan J."/>
            <person name="Larsson K.H."/>
            <person name="Matsuura K."/>
            <person name="Barry K."/>
            <person name="Labutti K."/>
            <person name="Kuo R."/>
            <person name="Ohm R.A."/>
            <person name="Bhattacharya S.S."/>
            <person name="Shirouzu T."/>
            <person name="Yoshinaga Y."/>
            <person name="Martin F.M."/>
            <person name="Grigoriev I.V."/>
            <person name="Hibbett D.S."/>
        </authorList>
    </citation>
    <scope>NUCLEOTIDE SEQUENCE [LARGE SCALE GENOMIC DNA]</scope>
    <source>
        <strain evidence="1 2">HHB12029</strain>
    </source>
</reference>
<sequence length="51" mass="6164">MKLTTRRLRSSTSHLRFHFFRHTSPFNYTPIRLDVPSTLLKKETLLCHYCI</sequence>
<proteinExistence type="predicted"/>
<accession>A0A165F2T3</accession>
<name>A0A165F2T3_EXIGL</name>
<keyword evidence="2" id="KW-1185">Reference proteome</keyword>
<evidence type="ECO:0000313" key="2">
    <source>
        <dbReference type="Proteomes" id="UP000077266"/>
    </source>
</evidence>
<dbReference type="EMBL" id="KV426104">
    <property type="protein sequence ID" value="KZV88257.1"/>
    <property type="molecule type" value="Genomic_DNA"/>
</dbReference>
<dbReference type="Proteomes" id="UP000077266">
    <property type="component" value="Unassembled WGS sequence"/>
</dbReference>
<protein>
    <submittedName>
        <fullName evidence="1">Uncharacterized protein</fullName>
    </submittedName>
</protein>
<gene>
    <name evidence="1" type="ORF">EXIGLDRAFT_722871</name>
</gene>
<dbReference type="AlphaFoldDB" id="A0A165F2T3"/>
<organism evidence="1 2">
    <name type="scientific">Exidia glandulosa HHB12029</name>
    <dbReference type="NCBI Taxonomy" id="1314781"/>
    <lineage>
        <taxon>Eukaryota</taxon>
        <taxon>Fungi</taxon>
        <taxon>Dikarya</taxon>
        <taxon>Basidiomycota</taxon>
        <taxon>Agaricomycotina</taxon>
        <taxon>Agaricomycetes</taxon>
        <taxon>Auriculariales</taxon>
        <taxon>Exidiaceae</taxon>
        <taxon>Exidia</taxon>
    </lineage>
</organism>
<evidence type="ECO:0000313" key="1">
    <source>
        <dbReference type="EMBL" id="KZV88257.1"/>
    </source>
</evidence>